<proteinExistence type="predicted"/>
<dbReference type="SUPFAM" id="SSF52374">
    <property type="entry name" value="Nucleotidylyl transferase"/>
    <property type="match status" value="1"/>
</dbReference>
<feature type="domain" description="Cytidyltransferase-like" evidence="1">
    <location>
        <begin position="192"/>
        <end position="293"/>
    </location>
</feature>
<name>A0AAJ8JN14_9TREE</name>
<dbReference type="GO" id="GO:0015937">
    <property type="term" value="P:coenzyme A biosynthetic process"/>
    <property type="evidence" value="ECO:0007669"/>
    <property type="project" value="TreeGrafter"/>
</dbReference>
<dbReference type="PANTHER" id="PTHR10695">
    <property type="entry name" value="DEPHOSPHO-COA KINASE-RELATED"/>
    <property type="match status" value="1"/>
</dbReference>
<reference evidence="2" key="1">
    <citation type="submission" date="2016-06" db="EMBL/GenBank/DDBJ databases">
        <authorList>
            <person name="Cuomo C."/>
            <person name="Litvintseva A."/>
            <person name="Heitman J."/>
            <person name="Chen Y."/>
            <person name="Sun S."/>
            <person name="Springer D."/>
            <person name="Dromer F."/>
            <person name="Young S."/>
            <person name="Zeng Q."/>
            <person name="Chapman S."/>
            <person name="Gujja S."/>
            <person name="Saif S."/>
            <person name="Birren B."/>
        </authorList>
    </citation>
    <scope>NUCLEOTIDE SEQUENCE</scope>
    <source>
        <strain evidence="2">CBS 7841</strain>
    </source>
</reference>
<accession>A0AAJ8JN14</accession>
<evidence type="ECO:0000313" key="3">
    <source>
        <dbReference type="Proteomes" id="UP000094043"/>
    </source>
</evidence>
<evidence type="ECO:0000259" key="1">
    <source>
        <dbReference type="Pfam" id="PF01467"/>
    </source>
</evidence>
<reference evidence="2" key="3">
    <citation type="submission" date="2024-01" db="EMBL/GenBank/DDBJ databases">
        <authorList>
            <person name="Coelho M.A."/>
            <person name="David-Palma M."/>
            <person name="Shea T."/>
            <person name="Sun S."/>
            <person name="Cuomo C.A."/>
            <person name="Heitman J."/>
        </authorList>
    </citation>
    <scope>NUCLEOTIDE SEQUENCE</scope>
    <source>
        <strain evidence="2">CBS 7841</strain>
    </source>
</reference>
<dbReference type="AlphaFoldDB" id="A0AAJ8JN14"/>
<dbReference type="RefSeq" id="XP_066065994.1">
    <property type="nucleotide sequence ID" value="XM_066209897.1"/>
</dbReference>
<evidence type="ECO:0000313" key="2">
    <source>
        <dbReference type="EMBL" id="WVN85293.1"/>
    </source>
</evidence>
<dbReference type="KEGG" id="cdep:91084654"/>
<dbReference type="Pfam" id="PF01467">
    <property type="entry name" value="CTP_transf_like"/>
    <property type="match status" value="1"/>
</dbReference>
<dbReference type="EMBL" id="CP143784">
    <property type="protein sequence ID" value="WVN85293.1"/>
    <property type="molecule type" value="Genomic_DNA"/>
</dbReference>
<dbReference type="InterPro" id="IPR004821">
    <property type="entry name" value="Cyt_trans-like"/>
</dbReference>
<sequence length="362" mass="40042">MISKIDLTDHTILILPFTPSLMKEASPYYSLILDILPKSARKSFTVFFSTPRNASTLEKISTLTATRQEEQFYSTLYRSPQSTFSTLQTFLGGMYSALWTAQWKCGRVLLDVEVHFEGEGGNYAEKLLRGTSDQEEYQVIKIDGETDLVTNINKIIPVPFKQLSIPSPALSQPSVGSYEPSPALPGFPVVALGGTFDRLHAAHKLLLHLGYFLSARKLIVGIMADDLLGSKIHADLVQPLEVRLAGVVSYLQRLGEQGRIELNVLEIHDSLGPTRTSVDIGALVVSRETLSGGEYINNVRRESGLGELELFVVDVIAGMDEIDLKSETDEEKLKKLKMGSTGVRKWIEKNGSGQQNEKKPET</sequence>
<protein>
    <recommendedName>
        <fullName evidence="1">Cytidyltransferase-like domain-containing protein</fullName>
    </recommendedName>
</protein>
<dbReference type="GeneID" id="91084654"/>
<organism evidence="2 3">
    <name type="scientific">Cryptococcus depauperatus CBS 7841</name>
    <dbReference type="NCBI Taxonomy" id="1295531"/>
    <lineage>
        <taxon>Eukaryota</taxon>
        <taxon>Fungi</taxon>
        <taxon>Dikarya</taxon>
        <taxon>Basidiomycota</taxon>
        <taxon>Agaricomycotina</taxon>
        <taxon>Tremellomycetes</taxon>
        <taxon>Tremellales</taxon>
        <taxon>Cryptococcaceae</taxon>
        <taxon>Cryptococcus</taxon>
    </lineage>
</organism>
<dbReference type="Gene3D" id="3.40.50.620">
    <property type="entry name" value="HUPs"/>
    <property type="match status" value="1"/>
</dbReference>
<dbReference type="PANTHER" id="PTHR10695:SF46">
    <property type="entry name" value="BIFUNCTIONAL COENZYME A SYNTHASE-RELATED"/>
    <property type="match status" value="1"/>
</dbReference>
<reference evidence="2" key="2">
    <citation type="journal article" date="2022" name="Elife">
        <title>Obligate sexual reproduction of a homothallic fungus closely related to the Cryptococcus pathogenic species complex.</title>
        <authorList>
            <person name="Passer A.R."/>
            <person name="Clancey S.A."/>
            <person name="Shea T."/>
            <person name="David-Palma M."/>
            <person name="Averette A.F."/>
            <person name="Boekhout T."/>
            <person name="Porcel B.M."/>
            <person name="Nowrousian M."/>
            <person name="Cuomo C.A."/>
            <person name="Sun S."/>
            <person name="Heitman J."/>
            <person name="Coelho M.A."/>
        </authorList>
    </citation>
    <scope>NUCLEOTIDE SEQUENCE</scope>
    <source>
        <strain evidence="2">CBS 7841</strain>
    </source>
</reference>
<dbReference type="GO" id="GO:0004140">
    <property type="term" value="F:dephospho-CoA kinase activity"/>
    <property type="evidence" value="ECO:0007669"/>
    <property type="project" value="TreeGrafter"/>
</dbReference>
<gene>
    <name evidence="2" type="ORF">L203_100438</name>
</gene>
<dbReference type="Proteomes" id="UP000094043">
    <property type="component" value="Chromosome 1"/>
</dbReference>
<dbReference type="InterPro" id="IPR014729">
    <property type="entry name" value="Rossmann-like_a/b/a_fold"/>
</dbReference>
<keyword evidence="3" id="KW-1185">Reference proteome</keyword>